<sequence length="253" mass="28748">MESMSHESSSNRPEPGASPVDRGQIILIVLIGLALVASVIMLLTDSDGAQKIALLAALWSAVLAFFLLFRDRKQVEQAQQELEAREALHRAELERKQAEQQAEKFRLEKQHQNELRVKDNETLKEIRQQLEEMRVQLSELSGREWVYEPAVVQAEARRIIELESEQNRLKREQETPEPVTADQVDTVPTPEWTAPEEPEVVDVQVEQPEEEEQPRRSRHASPDAGGGRRRRDERSGGVSVAELLAAAKKKDKK</sequence>
<keyword evidence="2" id="KW-0812">Transmembrane</keyword>
<dbReference type="EMBL" id="BA000035">
    <property type="protein sequence ID" value="BAC19346.1"/>
    <property type="molecule type" value="Genomic_DNA"/>
</dbReference>
<dbReference type="HOGENOM" id="CLU_056332_0_0_11"/>
<feature type="transmembrane region" description="Helical" evidence="2">
    <location>
        <begin position="49"/>
        <end position="69"/>
    </location>
</feature>
<evidence type="ECO:0000259" key="3">
    <source>
        <dbReference type="Pfam" id="PF20570"/>
    </source>
</evidence>
<accession>Q8FMG8</accession>
<organism evidence="4 5">
    <name type="scientific">Corynebacterium efficiens (strain DSM 44549 / YS-314 / AJ 12310 / JCM 11189 / NBRC 100395)</name>
    <dbReference type="NCBI Taxonomy" id="196164"/>
    <lineage>
        <taxon>Bacteria</taxon>
        <taxon>Bacillati</taxon>
        <taxon>Actinomycetota</taxon>
        <taxon>Actinomycetes</taxon>
        <taxon>Mycobacteriales</taxon>
        <taxon>Corynebacteriaceae</taxon>
        <taxon>Corynebacterium</taxon>
    </lineage>
</organism>
<dbReference type="eggNOG" id="ENOG5033Y1Q">
    <property type="taxonomic scope" value="Bacteria"/>
</dbReference>
<dbReference type="Pfam" id="PF20570">
    <property type="entry name" value="DUF6779"/>
    <property type="match status" value="1"/>
</dbReference>
<dbReference type="STRING" id="196164.gene:10742983"/>
<dbReference type="InterPro" id="IPR046706">
    <property type="entry name" value="DUF6779"/>
</dbReference>
<keyword evidence="2" id="KW-1133">Transmembrane helix</keyword>
<proteinExistence type="predicted"/>
<evidence type="ECO:0000313" key="5">
    <source>
        <dbReference type="Proteomes" id="UP000001409"/>
    </source>
</evidence>
<evidence type="ECO:0000313" key="4">
    <source>
        <dbReference type="EMBL" id="BAC19346.1"/>
    </source>
</evidence>
<reference evidence="4 5" key="1">
    <citation type="journal article" date="2003" name="Genome Res.">
        <title>Comparative complete genome sequence analysis of the amino acid replacements responsible for the thermostability of Corynebacterium efficiens.</title>
        <authorList>
            <person name="Nishio Y."/>
            <person name="Nakamura Y."/>
            <person name="Kawarabayasi Y."/>
            <person name="Usuda Y."/>
            <person name="Kimura E."/>
            <person name="Sugimoto S."/>
            <person name="Matsui K."/>
            <person name="Yamagishi A."/>
            <person name="Kikuchi H."/>
            <person name="Ikeo K."/>
            <person name="Gojobori T."/>
        </authorList>
    </citation>
    <scope>NUCLEOTIDE SEQUENCE [LARGE SCALE GENOMIC DNA]</scope>
    <source>
        <strain evidence="5">DSM 44549 / YS-314 / AJ 12310 / JCM 11189 / NBRC 100395</strain>
    </source>
</reference>
<feature type="domain" description="DUF6779" evidence="3">
    <location>
        <begin position="51"/>
        <end position="158"/>
    </location>
</feature>
<feature type="region of interest" description="Disordered" evidence="1">
    <location>
        <begin position="168"/>
        <end position="253"/>
    </location>
</feature>
<evidence type="ECO:0000256" key="2">
    <source>
        <dbReference type="SAM" id="Phobius"/>
    </source>
</evidence>
<name>Q8FMG8_COREF</name>
<feature type="transmembrane region" description="Helical" evidence="2">
    <location>
        <begin position="25"/>
        <end position="43"/>
    </location>
</feature>
<dbReference type="AlphaFoldDB" id="Q8FMG8"/>
<keyword evidence="5" id="KW-1185">Reference proteome</keyword>
<dbReference type="KEGG" id="cef:CE2536"/>
<keyword evidence="2" id="KW-0472">Membrane</keyword>
<evidence type="ECO:0000256" key="1">
    <source>
        <dbReference type="SAM" id="MobiDB-lite"/>
    </source>
</evidence>
<dbReference type="Proteomes" id="UP000001409">
    <property type="component" value="Chromosome"/>
</dbReference>
<protein>
    <recommendedName>
        <fullName evidence="3">DUF6779 domain-containing protein</fullName>
    </recommendedName>
</protein>